<feature type="region of interest" description="Disordered" evidence="1">
    <location>
        <begin position="128"/>
        <end position="182"/>
    </location>
</feature>
<gene>
    <name evidence="2" type="ORF">WH47_03015</name>
</gene>
<dbReference type="Proteomes" id="UP000053825">
    <property type="component" value="Unassembled WGS sequence"/>
</dbReference>
<reference evidence="2 3" key="1">
    <citation type="submission" date="2015-07" db="EMBL/GenBank/DDBJ databases">
        <title>The genome of Habropoda laboriosa.</title>
        <authorList>
            <person name="Pan H."/>
            <person name="Kapheim K."/>
        </authorList>
    </citation>
    <scope>NUCLEOTIDE SEQUENCE [LARGE SCALE GENOMIC DNA]</scope>
    <source>
        <strain evidence="2">0110345459</strain>
    </source>
</reference>
<evidence type="ECO:0000313" key="2">
    <source>
        <dbReference type="EMBL" id="KOC61758.1"/>
    </source>
</evidence>
<keyword evidence="3" id="KW-1185">Reference proteome</keyword>
<evidence type="ECO:0000256" key="1">
    <source>
        <dbReference type="SAM" id="MobiDB-lite"/>
    </source>
</evidence>
<dbReference type="EMBL" id="KQ414755">
    <property type="protein sequence ID" value="KOC61758.1"/>
    <property type="molecule type" value="Genomic_DNA"/>
</dbReference>
<feature type="region of interest" description="Disordered" evidence="1">
    <location>
        <begin position="216"/>
        <end position="270"/>
    </location>
</feature>
<name>A0A0L7QSX9_9HYME</name>
<sequence length="405" mass="44186">MRLTMKKKSIPRPGASKRFRLANRKTTAEAESSTRSPLTRRRWQTIGAQEAEPDLWAGREGCVSSRTQASCTCTYLHRISAHPSNAEGSPHLSLRIPGQVARLRGHRHDDDDDAGAQGEAKCGRFSSTFQPAASAPSRRLFGEPELAERKRRDGTNRGAFSRSSHRISAHPSNAEGSPHLSLRIPGQVARLRGHRHDDDDDAGAQGEAKCGRFSSTFQPAASAPSRRLFGEPELAERKRRDGTNRGAFSRSSHRISAHPSNAEGSPHLSLRIPGQVARLRGHRHDDDDDAGAQGEAKCGRFSSTFQPAASAPSRRLFGEPELAERKRRDGDYGDYFELIRLIKIVSPVINSSGASYLHNAFKPPVALALYDSCTAFGATNARLLDIPDAFSAPGTPNTLDALKYT</sequence>
<accession>A0A0L7QSX9</accession>
<feature type="compositionally biased region" description="Basic residues" evidence="1">
    <location>
        <begin position="1"/>
        <end position="23"/>
    </location>
</feature>
<proteinExistence type="predicted"/>
<dbReference type="AlphaFoldDB" id="A0A0L7QSX9"/>
<organism evidence="2 3">
    <name type="scientific">Habropoda laboriosa</name>
    <dbReference type="NCBI Taxonomy" id="597456"/>
    <lineage>
        <taxon>Eukaryota</taxon>
        <taxon>Metazoa</taxon>
        <taxon>Ecdysozoa</taxon>
        <taxon>Arthropoda</taxon>
        <taxon>Hexapoda</taxon>
        <taxon>Insecta</taxon>
        <taxon>Pterygota</taxon>
        <taxon>Neoptera</taxon>
        <taxon>Endopterygota</taxon>
        <taxon>Hymenoptera</taxon>
        <taxon>Apocrita</taxon>
        <taxon>Aculeata</taxon>
        <taxon>Apoidea</taxon>
        <taxon>Anthophila</taxon>
        <taxon>Apidae</taxon>
        <taxon>Habropoda</taxon>
    </lineage>
</organism>
<feature type="region of interest" description="Disordered" evidence="1">
    <location>
        <begin position="1"/>
        <end position="47"/>
    </location>
</feature>
<feature type="compositionally biased region" description="Basic and acidic residues" evidence="1">
    <location>
        <begin position="228"/>
        <end position="243"/>
    </location>
</feature>
<feature type="compositionally biased region" description="Basic and acidic residues" evidence="1">
    <location>
        <begin position="140"/>
        <end position="155"/>
    </location>
</feature>
<protein>
    <submittedName>
        <fullName evidence="2">Uncharacterized protein</fullName>
    </submittedName>
</protein>
<evidence type="ECO:0000313" key="3">
    <source>
        <dbReference type="Proteomes" id="UP000053825"/>
    </source>
</evidence>